<feature type="compositionally biased region" description="Low complexity" evidence="1">
    <location>
        <begin position="409"/>
        <end position="428"/>
    </location>
</feature>
<comment type="caution">
    <text evidence="3">The sequence shown here is derived from an EMBL/GenBank/DDBJ whole genome shotgun (WGS) entry which is preliminary data.</text>
</comment>
<evidence type="ECO:0000313" key="3">
    <source>
        <dbReference type="EMBL" id="CAL8137882.1"/>
    </source>
</evidence>
<dbReference type="Proteomes" id="UP001642540">
    <property type="component" value="Unassembled WGS sequence"/>
</dbReference>
<sequence length="512" mass="56351">MQFVYNWKIIASLIALNLIAIVTANGKCATLYNSRSYQGTPLSLQDGSKYPNLRYMRFVPNSIRVTQGCVLTIFDSYGNKQTTDRDVENLGWSPHRTLDASCCYCGGCSEAVSTLGSLCARMYENARCDSCAGFRLDMKSGDGAKNFGPLNNRMTSVAIRPGCTLTVYSTESYDGWRFNFTESTNMMGNNWYKQVSSAVCGCNDAGPGPNPYLSTRPPITLPTIQTRPPMTFPTVATSRPTFYTYPTTKWPPMTLPTVPTRPPMTLPTVPTRPPITLPTVPYTTKAPITLPTVPTTRPPMTLPTVPTTRAPITLPTVPTTRAPITLPTVPTTTPDDYSYEDWNGEGESEDLSTTKSTTTTARVITLPTVPAFSESTEFDLDFKSGETDEPVDSDEDDTWGMSNEEESTTTKVMTTTTTTTPKPTTVPTFSESTEFDLDFKSEETDEPFDSDEDDTWGMSNEEEATTAKVMTTTTTTTPKPTTTSTTTPKPTTTEASLWPSATEEEEDDFYDW</sequence>
<protein>
    <submittedName>
        <fullName evidence="3">Uncharacterized protein</fullName>
    </submittedName>
</protein>
<feature type="compositionally biased region" description="Low complexity" evidence="1">
    <location>
        <begin position="323"/>
        <end position="334"/>
    </location>
</feature>
<reference evidence="3 4" key="1">
    <citation type="submission" date="2024-08" db="EMBL/GenBank/DDBJ databases">
        <authorList>
            <person name="Cucini C."/>
            <person name="Frati F."/>
        </authorList>
    </citation>
    <scope>NUCLEOTIDE SEQUENCE [LARGE SCALE GENOMIC DNA]</scope>
</reference>
<feature type="compositionally biased region" description="Acidic residues" evidence="1">
    <location>
        <begin position="443"/>
        <end position="464"/>
    </location>
</feature>
<keyword evidence="4" id="KW-1185">Reference proteome</keyword>
<feature type="compositionally biased region" description="Acidic residues" evidence="1">
    <location>
        <begin position="502"/>
        <end position="512"/>
    </location>
</feature>
<accession>A0ABP1RWW4</accession>
<evidence type="ECO:0000256" key="1">
    <source>
        <dbReference type="SAM" id="MobiDB-lite"/>
    </source>
</evidence>
<organism evidence="3 4">
    <name type="scientific">Orchesella dallaii</name>
    <dbReference type="NCBI Taxonomy" id="48710"/>
    <lineage>
        <taxon>Eukaryota</taxon>
        <taxon>Metazoa</taxon>
        <taxon>Ecdysozoa</taxon>
        <taxon>Arthropoda</taxon>
        <taxon>Hexapoda</taxon>
        <taxon>Collembola</taxon>
        <taxon>Entomobryomorpha</taxon>
        <taxon>Entomobryoidea</taxon>
        <taxon>Orchesellidae</taxon>
        <taxon>Orchesellinae</taxon>
        <taxon>Orchesella</taxon>
    </lineage>
</organism>
<feature type="compositionally biased region" description="Pro residues" evidence="1">
    <location>
        <begin position="261"/>
        <end position="276"/>
    </location>
</feature>
<proteinExistence type="predicted"/>
<dbReference type="Gene3D" id="2.60.20.10">
    <property type="entry name" value="Crystallins"/>
    <property type="match status" value="1"/>
</dbReference>
<feature type="compositionally biased region" description="Low complexity" evidence="1">
    <location>
        <begin position="466"/>
        <end position="493"/>
    </location>
</feature>
<keyword evidence="2" id="KW-0732">Signal</keyword>
<feature type="signal peptide" evidence="2">
    <location>
        <begin position="1"/>
        <end position="24"/>
    </location>
</feature>
<evidence type="ECO:0000313" key="4">
    <source>
        <dbReference type="Proteomes" id="UP001642540"/>
    </source>
</evidence>
<evidence type="ECO:0000256" key="2">
    <source>
        <dbReference type="SAM" id="SignalP"/>
    </source>
</evidence>
<gene>
    <name evidence="3" type="ORF">ODALV1_LOCUS27124</name>
</gene>
<feature type="region of interest" description="Disordered" evidence="1">
    <location>
        <begin position="261"/>
        <end position="335"/>
    </location>
</feature>
<feature type="region of interest" description="Disordered" evidence="1">
    <location>
        <begin position="382"/>
        <end position="512"/>
    </location>
</feature>
<dbReference type="EMBL" id="CAXLJM020000120">
    <property type="protein sequence ID" value="CAL8137882.1"/>
    <property type="molecule type" value="Genomic_DNA"/>
</dbReference>
<name>A0ABP1RWW4_9HEXA</name>
<feature type="compositionally biased region" description="Acidic residues" evidence="1">
    <location>
        <begin position="387"/>
        <end position="407"/>
    </location>
</feature>
<feature type="chain" id="PRO_5045398264" evidence="2">
    <location>
        <begin position="25"/>
        <end position="512"/>
    </location>
</feature>